<dbReference type="Pfam" id="PF00364">
    <property type="entry name" value="Biotin_lipoyl"/>
    <property type="match status" value="1"/>
</dbReference>
<protein>
    <recommendedName>
        <fullName evidence="1">Biotin carboxyl carrier protein of acetyl-CoA carboxylase</fullName>
    </recommendedName>
</protein>
<evidence type="ECO:0000259" key="2">
    <source>
        <dbReference type="Pfam" id="PF00364"/>
    </source>
</evidence>
<gene>
    <name evidence="3" type="ORF">NDK47_14325</name>
</gene>
<comment type="function">
    <text evidence="1">This protein is a component of the acetyl coenzyme A carboxylase complex; first, biotin carboxylase catalyzes the carboxylation of the carrier protein and then the transcarboxylase transfers the carboxyl group to form malonyl-CoA.</text>
</comment>
<dbReference type="InterPro" id="IPR011053">
    <property type="entry name" value="Single_hybrid_motif"/>
</dbReference>
<keyword evidence="1" id="KW-0276">Fatty acid metabolism</keyword>
<dbReference type="Proteomes" id="UP001056500">
    <property type="component" value="Chromosome"/>
</dbReference>
<comment type="pathway">
    <text evidence="1">Lipid metabolism; fatty acid biosynthesis.</text>
</comment>
<feature type="domain" description="Lipoyl-binding" evidence="2">
    <location>
        <begin position="7"/>
        <end position="77"/>
    </location>
</feature>
<organism evidence="3 4">
    <name type="scientific">Brevibacillus ruminantium</name>
    <dbReference type="NCBI Taxonomy" id="2950604"/>
    <lineage>
        <taxon>Bacteria</taxon>
        <taxon>Bacillati</taxon>
        <taxon>Bacillota</taxon>
        <taxon>Bacilli</taxon>
        <taxon>Bacillales</taxon>
        <taxon>Paenibacillaceae</taxon>
        <taxon>Brevibacillus</taxon>
    </lineage>
</organism>
<evidence type="ECO:0000313" key="4">
    <source>
        <dbReference type="Proteomes" id="UP001056500"/>
    </source>
</evidence>
<keyword evidence="4" id="KW-1185">Reference proteome</keyword>
<keyword evidence="1" id="KW-0443">Lipid metabolism</keyword>
<dbReference type="InterPro" id="IPR001249">
    <property type="entry name" value="AcCoA_biotinCC"/>
</dbReference>
<dbReference type="EMBL" id="CP098755">
    <property type="protein sequence ID" value="USG63360.1"/>
    <property type="molecule type" value="Genomic_DNA"/>
</dbReference>
<dbReference type="SUPFAM" id="SSF51230">
    <property type="entry name" value="Single hybrid motif"/>
    <property type="match status" value="1"/>
</dbReference>
<dbReference type="Gene3D" id="2.40.50.100">
    <property type="match status" value="1"/>
</dbReference>
<dbReference type="InterPro" id="IPR000089">
    <property type="entry name" value="Biotin_lipoyl"/>
</dbReference>
<dbReference type="NCBIfam" id="NF005457">
    <property type="entry name" value="PRK07051.1"/>
    <property type="match status" value="1"/>
</dbReference>
<dbReference type="RefSeq" id="WP_251870442.1">
    <property type="nucleotide sequence ID" value="NZ_CP098755.1"/>
</dbReference>
<evidence type="ECO:0000256" key="1">
    <source>
        <dbReference type="RuleBase" id="RU364072"/>
    </source>
</evidence>
<keyword evidence="1" id="KW-0092">Biotin</keyword>
<name>A0ABY4W860_9BACL</name>
<sequence length="84" mass="9353">MSERKAILSPLPGVFYRKPSPELPAYAQEGDVIKAGQVLGLIEVMKNFYEIKAEEDIIIEQFMVDNESIVDAGQELVLVKNQAS</sequence>
<reference evidence="3" key="1">
    <citation type="submission" date="2022-06" db="EMBL/GenBank/DDBJ databases">
        <title>Genome sequencing of Brevibacillus sp. BB3-R1.</title>
        <authorList>
            <person name="Heo J."/>
            <person name="Lee D."/>
            <person name="Won M."/>
            <person name="Han B.-H."/>
            <person name="Hong S.-B."/>
            <person name="Kwon S.-W."/>
        </authorList>
    </citation>
    <scope>NUCLEOTIDE SEQUENCE</scope>
    <source>
        <strain evidence="3">BB3-R1</strain>
    </source>
</reference>
<proteinExistence type="predicted"/>
<keyword evidence="1" id="KW-0444">Lipid biosynthesis</keyword>
<keyword evidence="1" id="KW-0275">Fatty acid biosynthesis</keyword>
<dbReference type="CDD" id="cd06850">
    <property type="entry name" value="biotinyl_domain"/>
    <property type="match status" value="1"/>
</dbReference>
<dbReference type="PRINTS" id="PR01071">
    <property type="entry name" value="ACOABIOTINCC"/>
</dbReference>
<evidence type="ECO:0000313" key="3">
    <source>
        <dbReference type="EMBL" id="USG63360.1"/>
    </source>
</evidence>
<accession>A0ABY4W860</accession>